<dbReference type="CDD" id="cd06225">
    <property type="entry name" value="HAMP"/>
    <property type="match status" value="1"/>
</dbReference>
<organism evidence="7 8">
    <name type="scientific">Clostridium cylindrosporum DSM 605</name>
    <dbReference type="NCBI Taxonomy" id="1121307"/>
    <lineage>
        <taxon>Bacteria</taxon>
        <taxon>Bacillati</taxon>
        <taxon>Bacillota</taxon>
        <taxon>Clostridia</taxon>
        <taxon>Eubacteriales</taxon>
        <taxon>Clostridiaceae</taxon>
        <taxon>Clostridium</taxon>
    </lineage>
</organism>
<comment type="similarity">
    <text evidence="2">Belongs to the methyl-accepting chemotaxis (MCP) protein family.</text>
</comment>
<evidence type="ECO:0000256" key="2">
    <source>
        <dbReference type="ARBA" id="ARBA00029447"/>
    </source>
</evidence>
<feature type="domain" description="HAMP" evidence="6">
    <location>
        <begin position="343"/>
        <end position="395"/>
    </location>
</feature>
<dbReference type="Gene3D" id="3.30.450.20">
    <property type="entry name" value="PAS domain"/>
    <property type="match status" value="1"/>
</dbReference>
<proteinExistence type="inferred from homology"/>
<dbReference type="InterPro" id="IPR004089">
    <property type="entry name" value="MCPsignal_dom"/>
</dbReference>
<evidence type="ECO:0000256" key="1">
    <source>
        <dbReference type="ARBA" id="ARBA00022500"/>
    </source>
</evidence>
<dbReference type="InterPro" id="IPR051310">
    <property type="entry name" value="MCP_chemotaxis"/>
</dbReference>
<comment type="caution">
    <text evidence="7">The sequence shown here is derived from an EMBL/GenBank/DDBJ whole genome shotgun (WGS) entry which is preliminary data.</text>
</comment>
<feature type="transmembrane region" description="Helical" evidence="4">
    <location>
        <begin position="316"/>
        <end position="337"/>
    </location>
</feature>
<gene>
    <name evidence="7" type="ORF">CLCY_8c01150</name>
</gene>
<dbReference type="Pfam" id="PF00672">
    <property type="entry name" value="HAMP"/>
    <property type="match status" value="1"/>
</dbReference>
<keyword evidence="4" id="KW-0812">Transmembrane</keyword>
<feature type="transmembrane region" description="Helical" evidence="4">
    <location>
        <begin position="21"/>
        <end position="41"/>
    </location>
</feature>
<keyword evidence="4" id="KW-1133">Transmembrane helix</keyword>
<feature type="domain" description="Methyl-accepting transducer" evidence="5">
    <location>
        <begin position="445"/>
        <end position="674"/>
    </location>
</feature>
<keyword evidence="1" id="KW-0145">Chemotaxis</keyword>
<dbReference type="SUPFAM" id="SSF103190">
    <property type="entry name" value="Sensory domain-like"/>
    <property type="match status" value="1"/>
</dbReference>
<dbReference type="GO" id="GO:0007165">
    <property type="term" value="P:signal transduction"/>
    <property type="evidence" value="ECO:0007669"/>
    <property type="project" value="UniProtKB-KW"/>
</dbReference>
<dbReference type="GO" id="GO:0004888">
    <property type="term" value="F:transmembrane signaling receptor activity"/>
    <property type="evidence" value="ECO:0007669"/>
    <property type="project" value="TreeGrafter"/>
</dbReference>
<dbReference type="OrthoDB" id="597657at2"/>
<sequence>MKKLKDLLRIKDNTLEGKLSSTIMIMLIIVFLVIVASTYLITSNALVNSAKEEVNLLAKNNAKTIEDILQRGDILAGNLGRYIQSNIDGDKTQLDNYIKFNIKDITEKQKEFFAVGVTFEPYVFDKTKENFSIYGYRENGSTNMGDLGLYSTFSKKEYYAKAKEVRKSVCSEPYIGALPKDEKVWMITLSYPIYKNDTFIGVVLIDVDSRSFSDVKSDKNRFDSLSSFILSKESTYVYNALNPSLVGKNVKDTATKANPSLITDNIKKGLGFEIQDTSSLTNKSTTNFFVPIKAGSTGDNWSSVATVENSEIRAQALIISFVLICICILGLVIIIMVSTKIIKKSLSPVKSIVGAAESISNGNLNIDLKIESEDEIGTLSAAFISTANTLKDYISEIAFVLKEISQGNLNIHLENDYKGDFESIKYSMNEIVDSLNDMLGKIYETSEQVASGSNQMAESSQELANGAAEQASTVEEFVSSIHEISNKVKESENRSNEAVEFSVKAREEAVNSNVQMEKMLDAMDEINISSNSIVQIVDVIENIASQTNLLALNASIEAARAGESGKGFAVVANEVKELASKSADAVKQISELIDNSKSKVEQGTEIARATSERLKEIVKTSEEMATILSGISKISQEQSGSLNELSVGIDQISNVVEENSASSEESSAISEELYAQSTSLKELLSRFKLKN</sequence>
<dbReference type="AlphaFoldDB" id="A0A0J8DGQ8"/>
<evidence type="ECO:0000313" key="8">
    <source>
        <dbReference type="Proteomes" id="UP000036756"/>
    </source>
</evidence>
<dbReference type="STRING" id="1121307.CLCY_8c01150"/>
<dbReference type="CDD" id="cd12913">
    <property type="entry name" value="PDC1_MCP_like"/>
    <property type="match status" value="1"/>
</dbReference>
<dbReference type="Proteomes" id="UP000036756">
    <property type="component" value="Unassembled WGS sequence"/>
</dbReference>
<evidence type="ECO:0000313" key="7">
    <source>
        <dbReference type="EMBL" id="KMT23378.1"/>
    </source>
</evidence>
<dbReference type="Pfam" id="PF18947">
    <property type="entry name" value="HAMP_2"/>
    <property type="match status" value="1"/>
</dbReference>
<dbReference type="EMBL" id="LFVU01000001">
    <property type="protein sequence ID" value="KMT23378.1"/>
    <property type="molecule type" value="Genomic_DNA"/>
</dbReference>
<dbReference type="CDD" id="cd11386">
    <property type="entry name" value="MCP_signal"/>
    <property type="match status" value="1"/>
</dbReference>
<dbReference type="Gene3D" id="6.10.340.10">
    <property type="match status" value="1"/>
</dbReference>
<evidence type="ECO:0000259" key="5">
    <source>
        <dbReference type="PROSITE" id="PS50111"/>
    </source>
</evidence>
<dbReference type="Pfam" id="PF22673">
    <property type="entry name" value="MCP-like_PDC_1"/>
    <property type="match status" value="1"/>
</dbReference>
<keyword evidence="4" id="KW-0472">Membrane</keyword>
<name>A0A0J8DGQ8_CLOCY</name>
<evidence type="ECO:0000259" key="6">
    <source>
        <dbReference type="PROSITE" id="PS50885"/>
    </source>
</evidence>
<dbReference type="PROSITE" id="PS50111">
    <property type="entry name" value="CHEMOTAXIS_TRANSDUC_2"/>
    <property type="match status" value="1"/>
</dbReference>
<dbReference type="PATRIC" id="fig|1121307.3.peg.2571"/>
<dbReference type="SMART" id="SM00283">
    <property type="entry name" value="MA"/>
    <property type="match status" value="1"/>
</dbReference>
<keyword evidence="3" id="KW-0807">Transducer</keyword>
<keyword evidence="8" id="KW-1185">Reference proteome</keyword>
<protein>
    <submittedName>
        <fullName evidence="7">Methyl-accepting chemotaxis protein</fullName>
    </submittedName>
</protein>
<reference evidence="7 8" key="1">
    <citation type="submission" date="2015-06" db="EMBL/GenBank/DDBJ databases">
        <title>Draft genome sequence of the purine-degrading Clostridium cylindrosporum HC-1 (DSM 605).</title>
        <authorList>
            <person name="Poehlein A."/>
            <person name="Schiel-Bengelsdorf B."/>
            <person name="Bengelsdorf F."/>
            <person name="Daniel R."/>
            <person name="Duerre P."/>
        </authorList>
    </citation>
    <scope>NUCLEOTIDE SEQUENCE [LARGE SCALE GENOMIC DNA]</scope>
    <source>
        <strain evidence="7 8">DSM 605</strain>
    </source>
</reference>
<dbReference type="PANTHER" id="PTHR43531:SF11">
    <property type="entry name" value="METHYL-ACCEPTING CHEMOTAXIS PROTEIN 3"/>
    <property type="match status" value="1"/>
</dbReference>
<dbReference type="RefSeq" id="WP_048569191.1">
    <property type="nucleotide sequence ID" value="NZ_LFVU01000001.1"/>
</dbReference>
<dbReference type="InterPro" id="IPR003660">
    <property type="entry name" value="HAMP_dom"/>
</dbReference>
<dbReference type="SUPFAM" id="SSF58104">
    <property type="entry name" value="Methyl-accepting chemotaxis protein (MCP) signaling domain"/>
    <property type="match status" value="1"/>
</dbReference>
<dbReference type="InterPro" id="IPR029151">
    <property type="entry name" value="Sensor-like_sf"/>
</dbReference>
<dbReference type="GO" id="GO:0005886">
    <property type="term" value="C:plasma membrane"/>
    <property type="evidence" value="ECO:0007669"/>
    <property type="project" value="TreeGrafter"/>
</dbReference>
<accession>A0A0J8DGQ8</accession>
<dbReference type="Pfam" id="PF00015">
    <property type="entry name" value="MCPsignal"/>
    <property type="match status" value="1"/>
</dbReference>
<dbReference type="Gene3D" id="1.10.287.950">
    <property type="entry name" value="Methyl-accepting chemotaxis protein"/>
    <property type="match status" value="1"/>
</dbReference>
<dbReference type="SMART" id="SM00304">
    <property type="entry name" value="HAMP"/>
    <property type="match status" value="1"/>
</dbReference>
<dbReference type="PROSITE" id="PS50885">
    <property type="entry name" value="HAMP"/>
    <property type="match status" value="1"/>
</dbReference>
<evidence type="ECO:0000256" key="4">
    <source>
        <dbReference type="SAM" id="Phobius"/>
    </source>
</evidence>
<dbReference type="PANTHER" id="PTHR43531">
    <property type="entry name" value="PROTEIN ICFG"/>
    <property type="match status" value="1"/>
</dbReference>
<evidence type="ECO:0000256" key="3">
    <source>
        <dbReference type="PROSITE-ProRule" id="PRU00284"/>
    </source>
</evidence>
<dbReference type="GO" id="GO:0006935">
    <property type="term" value="P:chemotaxis"/>
    <property type="evidence" value="ECO:0007669"/>
    <property type="project" value="UniProtKB-KW"/>
</dbReference>